<dbReference type="Proteomes" id="UP001644719">
    <property type="component" value="Unassembled WGS sequence"/>
</dbReference>
<evidence type="ECO:0000256" key="6">
    <source>
        <dbReference type="SAM" id="Phobius"/>
    </source>
</evidence>
<keyword evidence="9" id="KW-1185">Reference proteome</keyword>
<dbReference type="PANTHER" id="PTHR35007">
    <property type="entry name" value="INTEGRAL MEMBRANE PROTEIN-RELATED"/>
    <property type="match status" value="1"/>
</dbReference>
<reference evidence="8 9" key="1">
    <citation type="journal article" date="2020" name="Cell Host Microbe">
        <title>Functional and Genomic Variation between Human-Derived Isolates of Lachnospiraceae Reveals Inter- and Intra-Species Diversity.</title>
        <authorList>
            <person name="Sorbara M.T."/>
            <person name="Littmann E.R."/>
            <person name="Fontana E."/>
            <person name="Moody T.U."/>
            <person name="Kohout C.E."/>
            <person name="Gjonbalaj M."/>
            <person name="Eaton V."/>
            <person name="Seok R."/>
            <person name="Leiner I.M."/>
            <person name="Pamer E.G."/>
        </authorList>
    </citation>
    <scope>NUCLEOTIDE SEQUENCE [LARGE SCALE GENOMIC DNA]</scope>
    <source>
        <strain evidence="8 9">MSK.17.74</strain>
    </source>
</reference>
<evidence type="ECO:0000313" key="8">
    <source>
        <dbReference type="EMBL" id="NSG85720.1"/>
    </source>
</evidence>
<protein>
    <submittedName>
        <fullName evidence="8">Pilus assembly protein TadB</fullName>
    </submittedName>
</protein>
<dbReference type="Pfam" id="PF00482">
    <property type="entry name" value="T2SSF"/>
    <property type="match status" value="1"/>
</dbReference>
<feature type="domain" description="Type II secretion system protein GspF" evidence="7">
    <location>
        <begin position="77"/>
        <end position="207"/>
    </location>
</feature>
<organism evidence="8 9">
    <name type="scientific">Blautia faecis</name>
    <dbReference type="NCBI Taxonomy" id="871665"/>
    <lineage>
        <taxon>Bacteria</taxon>
        <taxon>Bacillati</taxon>
        <taxon>Bacillota</taxon>
        <taxon>Clostridia</taxon>
        <taxon>Lachnospirales</taxon>
        <taxon>Lachnospiraceae</taxon>
        <taxon>Blautia</taxon>
    </lineage>
</organism>
<dbReference type="EMBL" id="JAAITS010000024">
    <property type="protein sequence ID" value="NSG85720.1"/>
    <property type="molecule type" value="Genomic_DNA"/>
</dbReference>
<feature type="transmembrane region" description="Helical" evidence="6">
    <location>
        <begin position="195"/>
        <end position="215"/>
    </location>
</feature>
<feature type="transmembrane region" description="Helical" evidence="6">
    <location>
        <begin position="35"/>
        <end position="56"/>
    </location>
</feature>
<feature type="transmembrane region" description="Helical" evidence="6">
    <location>
        <begin position="221"/>
        <end position="241"/>
    </location>
</feature>
<gene>
    <name evidence="8" type="ORF">G5B17_09780</name>
</gene>
<keyword evidence="3 6" id="KW-0812">Transmembrane</keyword>
<keyword evidence="2" id="KW-1003">Cell membrane</keyword>
<evidence type="ECO:0000313" key="9">
    <source>
        <dbReference type="Proteomes" id="UP001644719"/>
    </source>
</evidence>
<keyword evidence="4 6" id="KW-1133">Transmembrane helix</keyword>
<evidence type="ECO:0000256" key="1">
    <source>
        <dbReference type="ARBA" id="ARBA00004651"/>
    </source>
</evidence>
<proteinExistence type="predicted"/>
<evidence type="ECO:0000259" key="7">
    <source>
        <dbReference type="Pfam" id="PF00482"/>
    </source>
</evidence>
<dbReference type="InterPro" id="IPR018076">
    <property type="entry name" value="T2SS_GspF_dom"/>
</dbReference>
<evidence type="ECO:0000256" key="5">
    <source>
        <dbReference type="ARBA" id="ARBA00023136"/>
    </source>
</evidence>
<evidence type="ECO:0000256" key="3">
    <source>
        <dbReference type="ARBA" id="ARBA00022692"/>
    </source>
</evidence>
<sequence length="250" mass="28535">MIRQKVDYGKYRYSQKEILKYIGESAALCGAVDYLFYQTPWVMLLVVPVSVFFLRWKKKQMIRERKRRLNYQFRDALNSMSVAVQAGYSVENAVSACVRDLEQLYPKNEDIVAEFRYIETQQRVSVPVEELFLDLGQRCKVEDIENFASVLYTAKRSGGDLGNVIQKVARMLGDKIDVKKEIEATLAAKKSEQMIMSLMPAGIILYLQLASPGFLDILYGNPFGICAMTVCLAVYGAAYWMGKRIVEIEV</sequence>
<dbReference type="PANTHER" id="PTHR35007:SF1">
    <property type="entry name" value="PILUS ASSEMBLY PROTEIN"/>
    <property type="match status" value="1"/>
</dbReference>
<keyword evidence="5 6" id="KW-0472">Membrane</keyword>
<comment type="caution">
    <text evidence="8">The sequence shown here is derived from an EMBL/GenBank/DDBJ whole genome shotgun (WGS) entry which is preliminary data.</text>
</comment>
<name>A0ABX2H8S5_9FIRM</name>
<accession>A0ABX2H8S5</accession>
<evidence type="ECO:0000256" key="2">
    <source>
        <dbReference type="ARBA" id="ARBA00022475"/>
    </source>
</evidence>
<comment type="subcellular location">
    <subcellularLocation>
        <location evidence="1">Cell membrane</location>
        <topology evidence="1">Multi-pass membrane protein</topology>
    </subcellularLocation>
</comment>
<evidence type="ECO:0000256" key="4">
    <source>
        <dbReference type="ARBA" id="ARBA00022989"/>
    </source>
</evidence>
<dbReference type="RefSeq" id="WP_148462194.1">
    <property type="nucleotide sequence ID" value="NZ_JAAINN010000004.1"/>
</dbReference>